<feature type="compositionally biased region" description="Low complexity" evidence="1">
    <location>
        <begin position="14"/>
        <end position="31"/>
    </location>
</feature>
<accession>M0QP70</accession>
<gene>
    <name evidence="2" type="ORF">GS4_32_00200</name>
</gene>
<dbReference type="RefSeq" id="WP_007623766.1">
    <property type="nucleotide sequence ID" value="NZ_BANX01000032.1"/>
</dbReference>
<dbReference type="EMBL" id="BANX01000032">
    <property type="protein sequence ID" value="GAC70076.1"/>
    <property type="molecule type" value="Genomic_DNA"/>
</dbReference>
<evidence type="ECO:0000256" key="1">
    <source>
        <dbReference type="SAM" id="MobiDB-lite"/>
    </source>
</evidence>
<dbReference type="AlphaFoldDB" id="M0QP70"/>
<sequence length="83" mass="8457">MSWVSGPSLANTIGPSRSETSRSGSSGSRPSALTQVFARVGRSLSARVSEVDAATLVRGAASTSPELARSVVLLDVARVDGRG</sequence>
<proteinExistence type="predicted"/>
<evidence type="ECO:0000313" key="3">
    <source>
        <dbReference type="Proteomes" id="UP000011666"/>
    </source>
</evidence>
<comment type="caution">
    <text evidence="2">The sequence shown here is derived from an EMBL/GenBank/DDBJ whole genome shotgun (WGS) entry which is preliminary data.</text>
</comment>
<organism evidence="2 3">
    <name type="scientific">Gordonia soli NBRC 108243</name>
    <dbReference type="NCBI Taxonomy" id="1223545"/>
    <lineage>
        <taxon>Bacteria</taxon>
        <taxon>Bacillati</taxon>
        <taxon>Actinomycetota</taxon>
        <taxon>Actinomycetes</taxon>
        <taxon>Mycobacteriales</taxon>
        <taxon>Gordoniaceae</taxon>
        <taxon>Gordonia</taxon>
    </lineage>
</organism>
<dbReference type="STRING" id="1223545.GS4_32_00200"/>
<keyword evidence="3" id="KW-1185">Reference proteome</keyword>
<feature type="region of interest" description="Disordered" evidence="1">
    <location>
        <begin position="1"/>
        <end position="31"/>
    </location>
</feature>
<evidence type="ECO:0000313" key="2">
    <source>
        <dbReference type="EMBL" id="GAC70076.1"/>
    </source>
</evidence>
<dbReference type="Proteomes" id="UP000011666">
    <property type="component" value="Unassembled WGS sequence"/>
</dbReference>
<name>M0QP70_9ACTN</name>
<protein>
    <submittedName>
        <fullName evidence="2">Uncharacterized protein</fullName>
    </submittedName>
</protein>
<reference evidence="2 3" key="1">
    <citation type="submission" date="2013-01" db="EMBL/GenBank/DDBJ databases">
        <title>Whole genome shotgun sequence of Gordonia soli NBRC 108243.</title>
        <authorList>
            <person name="Isaki-Nakamura S."/>
            <person name="Hosoyama A."/>
            <person name="Tsuchikane K."/>
            <person name="Ando Y."/>
            <person name="Baba S."/>
            <person name="Ohji S."/>
            <person name="Hamada M."/>
            <person name="Tamura T."/>
            <person name="Yamazoe A."/>
            <person name="Yamazaki S."/>
            <person name="Fujita N."/>
        </authorList>
    </citation>
    <scope>NUCLEOTIDE SEQUENCE [LARGE SCALE GENOMIC DNA]</scope>
    <source>
        <strain evidence="2 3">NBRC 108243</strain>
    </source>
</reference>